<dbReference type="Gene3D" id="1.10.10.60">
    <property type="entry name" value="Homeodomain-like"/>
    <property type="match status" value="1"/>
</dbReference>
<evidence type="ECO:0000313" key="5">
    <source>
        <dbReference type="EMBL" id="PSL14134.1"/>
    </source>
</evidence>
<evidence type="ECO:0000259" key="4">
    <source>
        <dbReference type="PROSITE" id="PS01124"/>
    </source>
</evidence>
<proteinExistence type="predicted"/>
<evidence type="ECO:0000256" key="1">
    <source>
        <dbReference type="ARBA" id="ARBA00023015"/>
    </source>
</evidence>
<dbReference type="EMBL" id="PYGI01000009">
    <property type="protein sequence ID" value="PSL14134.1"/>
    <property type="molecule type" value="Genomic_DNA"/>
</dbReference>
<organism evidence="5 6">
    <name type="scientific">Marinobacterium halophilum</name>
    <dbReference type="NCBI Taxonomy" id="267374"/>
    <lineage>
        <taxon>Bacteria</taxon>
        <taxon>Pseudomonadati</taxon>
        <taxon>Pseudomonadota</taxon>
        <taxon>Gammaproteobacteria</taxon>
        <taxon>Oceanospirillales</taxon>
        <taxon>Oceanospirillaceae</taxon>
        <taxon>Marinobacterium</taxon>
    </lineage>
</organism>
<sequence>MNQNQSVLPPEFNAEWDFEGTEFPLPNGAGTGCMQVVELTQGGKFYCSEFRVKANCIIDASADAGKASQLLCSQALLSGQLTLETPDGNQYANTPNRSLLMRVCKSGGRLHLPGNQVIRHIGVTLPLDNEGLSCPEMDPILSPFAQETDNCLVRPVYWQKRTRTLATELFQLASRTDQPLHILKRDGLARCFLASLLEDYASQQQTSQLAKNNISVWEQQIADQVCDYMRLNLSTPLRGDGLAAHFGLSRHRLNEIFRILKGQSVSEYIREQRLTTARVQIEIEGLPVKVVAHNVGYRHVSNFTSAYRQHFGVTLGRSQSTAVQS</sequence>
<dbReference type="GO" id="GO:0043565">
    <property type="term" value="F:sequence-specific DNA binding"/>
    <property type="evidence" value="ECO:0007669"/>
    <property type="project" value="InterPro"/>
</dbReference>
<dbReference type="PANTHER" id="PTHR47893">
    <property type="entry name" value="REGULATORY PROTEIN PCHR"/>
    <property type="match status" value="1"/>
</dbReference>
<dbReference type="PROSITE" id="PS00041">
    <property type="entry name" value="HTH_ARAC_FAMILY_1"/>
    <property type="match status" value="1"/>
</dbReference>
<dbReference type="InterPro" id="IPR018060">
    <property type="entry name" value="HTH_AraC"/>
</dbReference>
<feature type="domain" description="HTH araC/xylS-type" evidence="4">
    <location>
        <begin position="223"/>
        <end position="321"/>
    </location>
</feature>
<dbReference type="Pfam" id="PF12833">
    <property type="entry name" value="HTH_18"/>
    <property type="match status" value="1"/>
</dbReference>
<protein>
    <submittedName>
        <fullName evidence="5">AraC-like DNA-binding protein</fullName>
    </submittedName>
</protein>
<dbReference type="InterPro" id="IPR009057">
    <property type="entry name" value="Homeodomain-like_sf"/>
</dbReference>
<keyword evidence="2 5" id="KW-0238">DNA-binding</keyword>
<gene>
    <name evidence="5" type="ORF">CLV44_10970</name>
</gene>
<accession>A0A2P8EXF1</accession>
<evidence type="ECO:0000256" key="3">
    <source>
        <dbReference type="ARBA" id="ARBA00023163"/>
    </source>
</evidence>
<dbReference type="InterPro" id="IPR018062">
    <property type="entry name" value="HTH_AraC-typ_CS"/>
</dbReference>
<keyword evidence="6" id="KW-1185">Reference proteome</keyword>
<comment type="caution">
    <text evidence="5">The sequence shown here is derived from an EMBL/GenBank/DDBJ whole genome shotgun (WGS) entry which is preliminary data.</text>
</comment>
<dbReference type="InterPro" id="IPR053142">
    <property type="entry name" value="PchR_regulatory_protein"/>
</dbReference>
<keyword evidence="1" id="KW-0805">Transcription regulation</keyword>
<reference evidence="5 6" key="1">
    <citation type="submission" date="2018-03" db="EMBL/GenBank/DDBJ databases">
        <title>Genomic Encyclopedia of Archaeal and Bacterial Type Strains, Phase II (KMG-II): from individual species to whole genera.</title>
        <authorList>
            <person name="Goeker M."/>
        </authorList>
    </citation>
    <scope>NUCLEOTIDE SEQUENCE [LARGE SCALE GENOMIC DNA]</scope>
    <source>
        <strain evidence="5 6">DSM 17586</strain>
    </source>
</reference>
<evidence type="ECO:0000313" key="6">
    <source>
        <dbReference type="Proteomes" id="UP000242133"/>
    </source>
</evidence>
<dbReference type="SUPFAM" id="SSF46689">
    <property type="entry name" value="Homeodomain-like"/>
    <property type="match status" value="2"/>
</dbReference>
<dbReference type="AlphaFoldDB" id="A0A2P8EXF1"/>
<dbReference type="PANTHER" id="PTHR47893:SF1">
    <property type="entry name" value="REGULATORY PROTEIN PCHR"/>
    <property type="match status" value="1"/>
</dbReference>
<dbReference type="SMART" id="SM00342">
    <property type="entry name" value="HTH_ARAC"/>
    <property type="match status" value="1"/>
</dbReference>
<keyword evidence="3" id="KW-0804">Transcription</keyword>
<dbReference type="RefSeq" id="WP_170069298.1">
    <property type="nucleotide sequence ID" value="NZ_PYGI01000009.1"/>
</dbReference>
<name>A0A2P8EXF1_9GAMM</name>
<dbReference type="PROSITE" id="PS01124">
    <property type="entry name" value="HTH_ARAC_FAMILY_2"/>
    <property type="match status" value="1"/>
</dbReference>
<evidence type="ECO:0000256" key="2">
    <source>
        <dbReference type="ARBA" id="ARBA00023125"/>
    </source>
</evidence>
<dbReference type="Proteomes" id="UP000242133">
    <property type="component" value="Unassembled WGS sequence"/>
</dbReference>
<dbReference type="GO" id="GO:0003700">
    <property type="term" value="F:DNA-binding transcription factor activity"/>
    <property type="evidence" value="ECO:0007669"/>
    <property type="project" value="InterPro"/>
</dbReference>